<accession>A0A368YNQ6</accession>
<dbReference type="EMBL" id="QPJM01000009">
    <property type="protein sequence ID" value="RCW81825.1"/>
    <property type="molecule type" value="Genomic_DNA"/>
</dbReference>
<gene>
    <name evidence="2" type="ORF">C7476_1096</name>
</gene>
<proteinExistence type="predicted"/>
<reference evidence="2 3" key="1">
    <citation type="submission" date="2018-07" db="EMBL/GenBank/DDBJ databases">
        <title>Genomic Encyclopedia of Type Strains, Phase III (KMG-III): the genomes of soil and plant-associated and newly described type strains.</title>
        <authorList>
            <person name="Whitman W."/>
        </authorList>
    </citation>
    <scope>NUCLEOTIDE SEQUENCE [LARGE SCALE GENOMIC DNA]</scope>
    <source>
        <strain evidence="2 3">31-25a</strain>
    </source>
</reference>
<dbReference type="Proteomes" id="UP000253324">
    <property type="component" value="Unassembled WGS sequence"/>
</dbReference>
<evidence type="ECO:0000256" key="1">
    <source>
        <dbReference type="SAM" id="MobiDB-lite"/>
    </source>
</evidence>
<organism evidence="2 3">
    <name type="scientific">Phyllobacterium bourgognense</name>
    <dbReference type="NCBI Taxonomy" id="314236"/>
    <lineage>
        <taxon>Bacteria</taxon>
        <taxon>Pseudomonadati</taxon>
        <taxon>Pseudomonadota</taxon>
        <taxon>Alphaproteobacteria</taxon>
        <taxon>Hyphomicrobiales</taxon>
        <taxon>Phyllobacteriaceae</taxon>
        <taxon>Phyllobacterium</taxon>
    </lineage>
</organism>
<keyword evidence="3" id="KW-1185">Reference proteome</keyword>
<sequence length="120" mass="13940">MKSDLNGNPAQIVEYAKYSKREWRPRQIHHFQSCKRESGKGEDDQLQDRNLYDPDQRYKKYSTQNGTSGPSAFKLSKIYCAAFKFFKHEARANNAYQHAPEVQKCVNGAESKQMAVDKQF</sequence>
<evidence type="ECO:0000313" key="2">
    <source>
        <dbReference type="EMBL" id="RCW81825.1"/>
    </source>
</evidence>
<dbReference type="RefSeq" id="WP_114430878.1">
    <property type="nucleotide sequence ID" value="NZ_QPJM01000009.1"/>
</dbReference>
<name>A0A368YNQ6_9HYPH</name>
<protein>
    <submittedName>
        <fullName evidence="2">Uncharacterized protein</fullName>
    </submittedName>
</protein>
<evidence type="ECO:0000313" key="3">
    <source>
        <dbReference type="Proteomes" id="UP000253324"/>
    </source>
</evidence>
<feature type="compositionally biased region" description="Basic and acidic residues" evidence="1">
    <location>
        <begin position="34"/>
        <end position="58"/>
    </location>
</feature>
<comment type="caution">
    <text evidence="2">The sequence shown here is derived from an EMBL/GenBank/DDBJ whole genome shotgun (WGS) entry which is preliminary data.</text>
</comment>
<dbReference type="AlphaFoldDB" id="A0A368YNQ6"/>
<feature type="region of interest" description="Disordered" evidence="1">
    <location>
        <begin position="29"/>
        <end position="68"/>
    </location>
</feature>